<dbReference type="Proteomes" id="UP000515856">
    <property type="component" value="Chromosome"/>
</dbReference>
<dbReference type="RefSeq" id="WP_117452096.1">
    <property type="nucleotide sequence ID" value="NZ_CP060636.1"/>
</dbReference>
<dbReference type="KEGG" id="ehn:H9Q80_16165"/>
<accession>A0A7G9GLT0</accession>
<dbReference type="SUPFAM" id="SSF102114">
    <property type="entry name" value="Radical SAM enzymes"/>
    <property type="match status" value="1"/>
</dbReference>
<evidence type="ECO:0008006" key="3">
    <source>
        <dbReference type="Google" id="ProtNLM"/>
    </source>
</evidence>
<dbReference type="InterPro" id="IPR058240">
    <property type="entry name" value="rSAM_sf"/>
</dbReference>
<name>A0A7G9GLT0_9FIRM</name>
<sequence length="296" mass="34654">MKVRLLANDSKIPNIAIMKISSYHKSLGDDVNWYDPMFDMYDTDIFYESKIFTFSPDFNYYPVGAKIFRGGTGIDVKSQLPTEIESITELDYSLYHDCDYSIQFLSRGCIRKCPFCVVPIKEGIIHQVKPLELNPNGKWVMLLDNNLFACPQWRENIEILRSYNQPISFTQGLDLRIMTEEMAKALSTVKIKQVYVAWDNYEDKDIVLHGLDILLKYIKPYKITCYCLVGFKQPYVINEDLERVLTLKDLGVNPFAMGYIDFNNPQYKKSKEIKDFCRWVNMKATFKSVSWDEYKK</sequence>
<organism evidence="1 2">
    <name type="scientific">[Eubacterium] hominis</name>
    <dbReference type="NCBI Taxonomy" id="2764325"/>
    <lineage>
        <taxon>Bacteria</taxon>
        <taxon>Bacillati</taxon>
        <taxon>Bacillota</taxon>
        <taxon>Erysipelotrichia</taxon>
        <taxon>Erysipelotrichales</taxon>
        <taxon>Erysipelotrichaceae</taxon>
        <taxon>Amedibacillus</taxon>
    </lineage>
</organism>
<gene>
    <name evidence="1" type="ORF">H9Q80_16165</name>
</gene>
<proteinExistence type="predicted"/>
<dbReference type="AlphaFoldDB" id="A0A7G9GLT0"/>
<evidence type="ECO:0000313" key="1">
    <source>
        <dbReference type="EMBL" id="QNM11762.1"/>
    </source>
</evidence>
<protein>
    <recommendedName>
        <fullName evidence="3">Radical SAM protein</fullName>
    </recommendedName>
</protein>
<reference evidence="1 2" key="1">
    <citation type="submission" date="2020-08" db="EMBL/GenBank/DDBJ databases">
        <authorList>
            <person name="Liu C."/>
            <person name="Sun Q."/>
        </authorList>
    </citation>
    <scope>NUCLEOTIDE SEQUENCE [LARGE SCALE GENOMIC DNA]</scope>
    <source>
        <strain evidence="1 2">NSJ-61</strain>
    </source>
</reference>
<evidence type="ECO:0000313" key="2">
    <source>
        <dbReference type="Proteomes" id="UP000515856"/>
    </source>
</evidence>
<keyword evidence="2" id="KW-1185">Reference proteome</keyword>
<dbReference type="EMBL" id="CP060636">
    <property type="protein sequence ID" value="QNM11762.1"/>
    <property type="molecule type" value="Genomic_DNA"/>
</dbReference>